<evidence type="ECO:0000313" key="2">
    <source>
        <dbReference type="Proteomes" id="UP000054018"/>
    </source>
</evidence>
<sequence length="310" mass="34582">MSFVSSKDQLLGLNLWPTSHSEMITVRAGPNSLLSWEQFPRDLECMFNWATIAKDVSCTDKSWENMIIYRNPPTPAPNAMYPISVCLYGCLQAFNVGKFGNWDGDPSTATRATQSISLISGGHDEAWQNQLDNLNIASAFASCMMKLPLHRPRFPSLLYFQWRVFRQADPDPCYGIQTICAGSLCAHPTWEWNDALPILQITANHECIPLHEILLNRFDFVEVDAEFNLIVSRPKDGSPTLKIFLSFKHLVRLLDASASKVTGSKSQKRARDPGDSMASTPTVKCLCAITRARSLTFSNEESAQQSTSAV</sequence>
<dbReference type="AlphaFoldDB" id="A0A0C9Y2I9"/>
<proteinExistence type="predicted"/>
<name>A0A0C9Y2I9_9AGAM</name>
<reference evidence="2" key="2">
    <citation type="submission" date="2015-01" db="EMBL/GenBank/DDBJ databases">
        <title>Evolutionary Origins and Diversification of the Mycorrhizal Mutualists.</title>
        <authorList>
            <consortium name="DOE Joint Genome Institute"/>
            <consortium name="Mycorrhizal Genomics Consortium"/>
            <person name="Kohler A."/>
            <person name="Kuo A."/>
            <person name="Nagy L.G."/>
            <person name="Floudas D."/>
            <person name="Copeland A."/>
            <person name="Barry K.W."/>
            <person name="Cichocki N."/>
            <person name="Veneault-Fourrey C."/>
            <person name="LaButti K."/>
            <person name="Lindquist E.A."/>
            <person name="Lipzen A."/>
            <person name="Lundell T."/>
            <person name="Morin E."/>
            <person name="Murat C."/>
            <person name="Riley R."/>
            <person name="Ohm R."/>
            <person name="Sun H."/>
            <person name="Tunlid A."/>
            <person name="Henrissat B."/>
            <person name="Grigoriev I.V."/>
            <person name="Hibbett D.S."/>
            <person name="Martin F."/>
        </authorList>
    </citation>
    <scope>NUCLEOTIDE SEQUENCE [LARGE SCALE GENOMIC DNA]</scope>
    <source>
        <strain evidence="2">441</strain>
    </source>
</reference>
<gene>
    <name evidence="1" type="ORF">PISMIDRAFT_19570</name>
</gene>
<dbReference type="OrthoDB" id="2615814at2759"/>
<reference evidence="1 2" key="1">
    <citation type="submission" date="2014-04" db="EMBL/GenBank/DDBJ databases">
        <authorList>
            <consortium name="DOE Joint Genome Institute"/>
            <person name="Kuo A."/>
            <person name="Kohler A."/>
            <person name="Costa M.D."/>
            <person name="Nagy L.G."/>
            <person name="Floudas D."/>
            <person name="Copeland A."/>
            <person name="Barry K.W."/>
            <person name="Cichocki N."/>
            <person name="Veneault-Fourrey C."/>
            <person name="LaButti K."/>
            <person name="Lindquist E.A."/>
            <person name="Lipzen A."/>
            <person name="Lundell T."/>
            <person name="Morin E."/>
            <person name="Murat C."/>
            <person name="Sun H."/>
            <person name="Tunlid A."/>
            <person name="Henrissat B."/>
            <person name="Grigoriev I.V."/>
            <person name="Hibbett D.S."/>
            <person name="Martin F."/>
            <person name="Nordberg H.P."/>
            <person name="Cantor M.N."/>
            <person name="Hua S.X."/>
        </authorList>
    </citation>
    <scope>NUCLEOTIDE SEQUENCE [LARGE SCALE GENOMIC DNA]</scope>
    <source>
        <strain evidence="1 2">441</strain>
    </source>
</reference>
<keyword evidence="2" id="KW-1185">Reference proteome</keyword>
<dbReference type="HOGENOM" id="CLU_075367_0_0_1"/>
<accession>A0A0C9Y2I9</accession>
<evidence type="ECO:0000313" key="1">
    <source>
        <dbReference type="EMBL" id="KIK11366.1"/>
    </source>
</evidence>
<dbReference type="EMBL" id="KN834231">
    <property type="protein sequence ID" value="KIK11366.1"/>
    <property type="molecule type" value="Genomic_DNA"/>
</dbReference>
<organism evidence="1 2">
    <name type="scientific">Pisolithus microcarpus 441</name>
    <dbReference type="NCBI Taxonomy" id="765257"/>
    <lineage>
        <taxon>Eukaryota</taxon>
        <taxon>Fungi</taxon>
        <taxon>Dikarya</taxon>
        <taxon>Basidiomycota</taxon>
        <taxon>Agaricomycotina</taxon>
        <taxon>Agaricomycetes</taxon>
        <taxon>Agaricomycetidae</taxon>
        <taxon>Boletales</taxon>
        <taxon>Sclerodermatineae</taxon>
        <taxon>Pisolithaceae</taxon>
        <taxon>Pisolithus</taxon>
    </lineage>
</organism>
<dbReference type="Proteomes" id="UP000054018">
    <property type="component" value="Unassembled WGS sequence"/>
</dbReference>
<protein>
    <submittedName>
        <fullName evidence="1">Uncharacterized protein</fullName>
    </submittedName>
</protein>